<dbReference type="AlphaFoldDB" id="A0A139WS17"/>
<proteinExistence type="predicted"/>
<evidence type="ECO:0000313" key="1">
    <source>
        <dbReference type="EMBL" id="KYC35197.1"/>
    </source>
</evidence>
<evidence type="ECO:0000313" key="2">
    <source>
        <dbReference type="Proteomes" id="UP000076925"/>
    </source>
</evidence>
<reference evidence="1 2" key="1">
    <citation type="journal article" date="2013" name="Genome Biol. Evol.">
        <title>Genomes of Stigonematalean cyanobacteria (subsection V) and the evolution of oxygenic photosynthesis from prokaryotes to plastids.</title>
        <authorList>
            <person name="Dagan T."/>
            <person name="Roettger M."/>
            <person name="Stucken K."/>
            <person name="Landan G."/>
            <person name="Koch R."/>
            <person name="Major P."/>
            <person name="Gould S.B."/>
            <person name="Goremykin V.V."/>
            <person name="Rippka R."/>
            <person name="Tandeau de Marsac N."/>
            <person name="Gugger M."/>
            <person name="Lockhart P.J."/>
            <person name="Allen J.F."/>
            <person name="Brune I."/>
            <person name="Maus I."/>
            <person name="Puhler A."/>
            <person name="Martin W.F."/>
        </authorList>
    </citation>
    <scope>NUCLEOTIDE SEQUENCE [LARGE SCALE GENOMIC DNA]</scope>
    <source>
        <strain evidence="1 2">PCC 7110</strain>
    </source>
</reference>
<accession>A0A139WS17</accession>
<name>A0A139WS17_9CYAN</name>
<comment type="caution">
    <text evidence="1">The sequence shown here is derived from an EMBL/GenBank/DDBJ whole genome shotgun (WGS) entry which is preliminary data.</text>
</comment>
<dbReference type="Proteomes" id="UP000076925">
    <property type="component" value="Unassembled WGS sequence"/>
</dbReference>
<organism evidence="1 2">
    <name type="scientific">Scytonema hofmannii PCC 7110</name>
    <dbReference type="NCBI Taxonomy" id="128403"/>
    <lineage>
        <taxon>Bacteria</taxon>
        <taxon>Bacillati</taxon>
        <taxon>Cyanobacteriota</taxon>
        <taxon>Cyanophyceae</taxon>
        <taxon>Nostocales</taxon>
        <taxon>Scytonemataceae</taxon>
        <taxon>Scytonema</taxon>
    </lineage>
</organism>
<gene>
    <name evidence="1" type="ORF">WA1_08545</name>
</gene>
<protein>
    <submittedName>
        <fullName evidence="1">Uncharacterized protein</fullName>
    </submittedName>
</protein>
<sequence>MVSTFLLASCNQTESTQAQCQRFTQVMQTVVDETQTVKQNSKFDKEALSQFIKVTEKSADQIINQSTFNDQSLVNFQNQFFNLYDSYTSAGSNLIKPNKIATNPQSGYNSLDKIKQSIIEEKKILISFNKYCNS</sequence>
<keyword evidence="2" id="KW-1185">Reference proteome</keyword>
<dbReference type="EMBL" id="ANNX02000052">
    <property type="protein sequence ID" value="KYC35197.1"/>
    <property type="molecule type" value="Genomic_DNA"/>
</dbReference>